<proteinExistence type="predicted"/>
<dbReference type="RefSeq" id="YP_007675837.1">
    <property type="nucleotide sequence ID" value="NC_020862.2"/>
</dbReference>
<protein>
    <submittedName>
        <fullName evidence="1">Uncharacterized protein</fullName>
    </submittedName>
</protein>
<dbReference type="KEGG" id="vg:15012437"/>
<organism evidence="1 2">
    <name type="scientific">Sulfitobacter phage phiCB2047-B</name>
    <dbReference type="NCBI Taxonomy" id="754046"/>
    <lineage>
        <taxon>Viruses</taxon>
        <taxon>Duplodnaviria</taxon>
        <taxon>Heunggongvirae</taxon>
        <taxon>Uroviricota</taxon>
        <taxon>Caudoviricetes</taxon>
        <taxon>Schitoviridae</taxon>
        <taxon>Rhodovirinae</taxon>
        <taxon>Raunefjordenvirus</taxon>
        <taxon>Raunefjordenvirus CB2047B</taxon>
    </lineage>
</organism>
<dbReference type="Proteomes" id="UP000207593">
    <property type="component" value="Segment"/>
</dbReference>
<reference evidence="1 2" key="1">
    <citation type="journal article" date="2014" name="Genome Announc.">
        <title>Genome Sequence of the Sulfitobacter sp. Strain 2047-Infecting Lytic Phage {Phi}CB2047-B.</title>
        <authorList>
            <person name="Ankrah N.Y."/>
            <person name="Budinoff C.R."/>
            <person name="Wilson W.H."/>
            <person name="Wilhelm S.W."/>
            <person name="Buchan A."/>
        </authorList>
    </citation>
    <scope>NUCLEOTIDE SEQUENCE [LARGE SCALE GENOMIC DNA]</scope>
    <source>
        <strain evidence="2">phiCB2047-B</strain>
    </source>
</reference>
<keyword evidence="2" id="KW-1185">Reference proteome</keyword>
<gene>
    <name evidence="1" type="ORF">SUFG_00054</name>
</gene>
<accession>M4PRP5</accession>
<dbReference type="GeneID" id="15012437"/>
<dbReference type="EMBL" id="HQ317387">
    <property type="protein sequence ID" value="AGH07421.1"/>
    <property type="molecule type" value="Genomic_DNA"/>
</dbReference>
<evidence type="ECO:0000313" key="1">
    <source>
        <dbReference type="EMBL" id="AGH07421.1"/>
    </source>
</evidence>
<sequence>MFFSTEAKTNFINLKDQLIFDPEGEDELVAYLQVEEQAGNLKILNKSVPQRK</sequence>
<evidence type="ECO:0000313" key="2">
    <source>
        <dbReference type="Proteomes" id="UP000207593"/>
    </source>
</evidence>
<name>M4PRP5_9CAUD</name>